<feature type="domain" description="RING-type" evidence="6">
    <location>
        <begin position="118"/>
        <end position="158"/>
    </location>
</feature>
<evidence type="ECO:0000256" key="5">
    <source>
        <dbReference type="SAM" id="MobiDB-lite"/>
    </source>
</evidence>
<evidence type="ECO:0000313" key="8">
    <source>
        <dbReference type="Proteomes" id="UP001158576"/>
    </source>
</evidence>
<proteinExistence type="predicted"/>
<feature type="compositionally biased region" description="Basic residues" evidence="5">
    <location>
        <begin position="44"/>
        <end position="57"/>
    </location>
</feature>
<organism evidence="7 8">
    <name type="scientific">Oikopleura dioica</name>
    <name type="common">Tunicate</name>
    <dbReference type="NCBI Taxonomy" id="34765"/>
    <lineage>
        <taxon>Eukaryota</taxon>
        <taxon>Metazoa</taxon>
        <taxon>Chordata</taxon>
        <taxon>Tunicata</taxon>
        <taxon>Appendicularia</taxon>
        <taxon>Copelata</taxon>
        <taxon>Oikopleuridae</taxon>
        <taxon>Oikopleura</taxon>
    </lineage>
</organism>
<feature type="region of interest" description="Disordered" evidence="5">
    <location>
        <begin position="1"/>
        <end position="64"/>
    </location>
</feature>
<dbReference type="Pfam" id="PF13639">
    <property type="entry name" value="zf-RING_2"/>
    <property type="match status" value="1"/>
</dbReference>
<keyword evidence="8" id="KW-1185">Reference proteome</keyword>
<keyword evidence="2 4" id="KW-0863">Zinc-finger</keyword>
<evidence type="ECO:0000256" key="1">
    <source>
        <dbReference type="ARBA" id="ARBA00022723"/>
    </source>
</evidence>
<gene>
    <name evidence="7" type="ORF">OKIOD_LOCUS16194</name>
</gene>
<reference evidence="7 8" key="1">
    <citation type="submission" date="2021-04" db="EMBL/GenBank/DDBJ databases">
        <authorList>
            <person name="Bliznina A."/>
        </authorList>
    </citation>
    <scope>NUCLEOTIDE SEQUENCE [LARGE SCALE GENOMIC DNA]</scope>
</reference>
<dbReference type="Gene3D" id="3.30.40.10">
    <property type="entry name" value="Zinc/RING finger domain, C3HC4 (zinc finger)"/>
    <property type="match status" value="1"/>
</dbReference>
<dbReference type="SUPFAM" id="SSF57850">
    <property type="entry name" value="RING/U-box"/>
    <property type="match status" value="1"/>
</dbReference>
<dbReference type="SMART" id="SM00184">
    <property type="entry name" value="RING"/>
    <property type="match status" value="1"/>
</dbReference>
<evidence type="ECO:0000256" key="4">
    <source>
        <dbReference type="PROSITE-ProRule" id="PRU00175"/>
    </source>
</evidence>
<keyword evidence="3" id="KW-0862">Zinc</keyword>
<evidence type="ECO:0000256" key="2">
    <source>
        <dbReference type="ARBA" id="ARBA00022771"/>
    </source>
</evidence>
<dbReference type="PANTHER" id="PTHR46359">
    <property type="entry name" value="GEO07743P1"/>
    <property type="match status" value="1"/>
</dbReference>
<keyword evidence="1" id="KW-0479">Metal-binding</keyword>
<dbReference type="InterPro" id="IPR001841">
    <property type="entry name" value="Znf_RING"/>
</dbReference>
<dbReference type="InterPro" id="IPR042981">
    <property type="entry name" value="RNF11_RING-H2"/>
</dbReference>
<dbReference type="InterPro" id="IPR052804">
    <property type="entry name" value="UEC_component"/>
</dbReference>
<dbReference type="Proteomes" id="UP001158576">
    <property type="component" value="Chromosome 2"/>
</dbReference>
<dbReference type="InterPro" id="IPR013083">
    <property type="entry name" value="Znf_RING/FYVE/PHD"/>
</dbReference>
<accession>A0ABN7T663</accession>
<dbReference type="EMBL" id="OU015567">
    <property type="protein sequence ID" value="CAG5113318.1"/>
    <property type="molecule type" value="Genomic_DNA"/>
</dbReference>
<sequence>MGNCLRSEASDDESLIDSENLGDAPVPAQQENAQQRSSRQGGNRQRRQRGWRNRRRQQQYAREPPVVPDATQYFHFGANVMVSNLSEGEQIAVAQRLGMIQYLPITKWTKEEKGSEECAICFEDFEEGVPIRYLPCVHFYHAKCVDDWLIRSFTCPTCMAPVESGLQASLSSA</sequence>
<evidence type="ECO:0000256" key="3">
    <source>
        <dbReference type="ARBA" id="ARBA00022833"/>
    </source>
</evidence>
<name>A0ABN7T663_OIKDI</name>
<dbReference type="CDD" id="cd16468">
    <property type="entry name" value="RING-H2_RNF11"/>
    <property type="match status" value="1"/>
</dbReference>
<dbReference type="SMART" id="SM01197">
    <property type="entry name" value="FANCL_C"/>
    <property type="match status" value="1"/>
</dbReference>
<evidence type="ECO:0000313" key="7">
    <source>
        <dbReference type="EMBL" id="CAG5113318.1"/>
    </source>
</evidence>
<dbReference type="PANTHER" id="PTHR46359:SF2">
    <property type="entry name" value="GEO07743P1"/>
    <property type="match status" value="1"/>
</dbReference>
<protein>
    <submittedName>
        <fullName evidence="7">Oidioi.mRNA.OKI2018_I69.chr2.g7429.t1.cds</fullName>
    </submittedName>
</protein>
<dbReference type="PROSITE" id="PS50089">
    <property type="entry name" value="ZF_RING_2"/>
    <property type="match status" value="1"/>
</dbReference>
<feature type="compositionally biased region" description="Low complexity" evidence="5">
    <location>
        <begin position="34"/>
        <end position="43"/>
    </location>
</feature>
<evidence type="ECO:0000259" key="6">
    <source>
        <dbReference type="PROSITE" id="PS50089"/>
    </source>
</evidence>